<dbReference type="GO" id="GO:0005615">
    <property type="term" value="C:extracellular space"/>
    <property type="evidence" value="ECO:0007669"/>
    <property type="project" value="TreeGrafter"/>
</dbReference>
<dbReference type="PROSITE" id="PS51406">
    <property type="entry name" value="FIBRINOGEN_C_2"/>
    <property type="match status" value="1"/>
</dbReference>
<dbReference type="GO" id="GO:0070492">
    <property type="term" value="F:oligosaccharide binding"/>
    <property type="evidence" value="ECO:0007669"/>
    <property type="project" value="TreeGrafter"/>
</dbReference>
<organism evidence="3 4">
    <name type="scientific">Winogradskyella luteola</name>
    <dbReference type="NCBI Taxonomy" id="2828330"/>
    <lineage>
        <taxon>Bacteria</taxon>
        <taxon>Pseudomonadati</taxon>
        <taxon>Bacteroidota</taxon>
        <taxon>Flavobacteriia</taxon>
        <taxon>Flavobacteriales</taxon>
        <taxon>Flavobacteriaceae</taxon>
        <taxon>Winogradskyella</taxon>
    </lineage>
</organism>
<comment type="caution">
    <text evidence="3">The sequence shown here is derived from an EMBL/GenBank/DDBJ whole genome shotgun (WGS) entry which is preliminary data.</text>
</comment>
<evidence type="ECO:0000259" key="2">
    <source>
        <dbReference type="PROSITE" id="PS51406"/>
    </source>
</evidence>
<dbReference type="PANTHER" id="PTHR16146:SF46">
    <property type="entry name" value="INTELECTIN-1A-RELATED"/>
    <property type="match status" value="1"/>
</dbReference>
<dbReference type="RefSeq" id="WP_218546763.1">
    <property type="nucleotide sequence ID" value="NZ_JAGSPD010000009.1"/>
</dbReference>
<name>A0A9X1F9H0_9FLAO</name>
<dbReference type="EMBL" id="JAGSPD010000009">
    <property type="protein sequence ID" value="MBV7269884.1"/>
    <property type="molecule type" value="Genomic_DNA"/>
</dbReference>
<feature type="domain" description="Fibrinogen C-terminal" evidence="2">
    <location>
        <begin position="303"/>
        <end position="362"/>
    </location>
</feature>
<keyword evidence="1" id="KW-1015">Disulfide bond</keyword>
<evidence type="ECO:0000313" key="4">
    <source>
        <dbReference type="Proteomes" id="UP001138894"/>
    </source>
</evidence>
<dbReference type="Proteomes" id="UP001138894">
    <property type="component" value="Unassembled WGS sequence"/>
</dbReference>
<dbReference type="NCBIfam" id="NF040941">
    <property type="entry name" value="GGGWT_bact"/>
    <property type="match status" value="1"/>
</dbReference>
<protein>
    <recommendedName>
        <fullName evidence="2">Fibrinogen C-terminal domain-containing protein</fullName>
    </recommendedName>
</protein>
<keyword evidence="4" id="KW-1185">Reference proteome</keyword>
<evidence type="ECO:0000256" key="1">
    <source>
        <dbReference type="ARBA" id="ARBA00023157"/>
    </source>
</evidence>
<gene>
    <name evidence="3" type="ORF">KCG49_11865</name>
</gene>
<dbReference type="Pfam" id="PF00147">
    <property type="entry name" value="Fibrinogen_C"/>
    <property type="match status" value="1"/>
</dbReference>
<dbReference type="AlphaFoldDB" id="A0A9X1F9H0"/>
<sequence length="532" mass="57345">MKNYIFLLALFVIGGITAQVGVGTTTPDPSAALDIDVNNAGLLIPRLTTEQRNTIQNPADGLLIVNTTLEAFQYHYDGTWFTLSSSQDCGFANFPNSFDVFMDKGTSESIETRLQQTVGSPGNLTTALVFADAGFDISVNSITPNGATVAQAPNTTTQAITFTLDNSSTATVGDTGQAIFQIVSDCGEVAFVTVNINITGCEFSTIDNEGLVQYVTKPASGSVPVNFSFSMVQEGTNPGNVSMAYTTATLSGITEVGSPASVSYGGTINFDLDVPSTVNSGTYEYELTFTSDCAFTVAKNIQVIVEADPRDCKQIKTENPSATDGVYQIDPDGVGGLNPFDCYCDMTTDGGGWTMVMNYVQQGNPSWSTRNASLPLLNTESLTRLPNGDVDTSVNHNEGGSGTFWGHAGITIMGKFDFSEVRFYGESSMHTRILHFKHEQEEMVDYFKTGVGQVNIPDLRNNFSAFTDHTAGLPFLATNGQSNRGDLSMINGPFGNNNGGDRRQWQITNNYRMDSNGLNNALHTTIHRVWIR</sequence>
<evidence type="ECO:0000313" key="3">
    <source>
        <dbReference type="EMBL" id="MBV7269884.1"/>
    </source>
</evidence>
<proteinExistence type="predicted"/>
<accession>A0A9X1F9H0</accession>
<dbReference type="PANTHER" id="PTHR16146">
    <property type="entry name" value="INTELECTIN"/>
    <property type="match status" value="1"/>
</dbReference>
<reference evidence="3" key="1">
    <citation type="submission" date="2021-04" db="EMBL/GenBank/DDBJ databases">
        <authorList>
            <person name="Pira H."/>
            <person name="Risdian C."/>
            <person name="Wink J."/>
        </authorList>
    </citation>
    <scope>NUCLEOTIDE SEQUENCE</scope>
    <source>
        <strain evidence="3">WHY3</strain>
    </source>
</reference>
<dbReference type="InterPro" id="IPR002181">
    <property type="entry name" value="Fibrinogen_a/b/g_C_dom"/>
</dbReference>